<proteinExistence type="predicted"/>
<dbReference type="GO" id="GO:0016491">
    <property type="term" value="F:oxidoreductase activity"/>
    <property type="evidence" value="ECO:0007669"/>
    <property type="project" value="InterPro"/>
</dbReference>
<dbReference type="Gene3D" id="3.40.50.720">
    <property type="entry name" value="NAD(P)-binding Rossmann-like Domain"/>
    <property type="match status" value="1"/>
</dbReference>
<dbReference type="InterPro" id="IPR036291">
    <property type="entry name" value="NAD(P)-bd_dom_sf"/>
</dbReference>
<dbReference type="Pfam" id="PF02317">
    <property type="entry name" value="Octopine_DH"/>
    <property type="match status" value="1"/>
</dbReference>
<dbReference type="InterPro" id="IPR013328">
    <property type="entry name" value="6PGD_dom2"/>
</dbReference>
<accession>A0A7S2DLB3</accession>
<dbReference type="InterPro" id="IPR003421">
    <property type="entry name" value="Opine_DH"/>
</dbReference>
<feature type="domain" description="Opine dehydrogenase" evidence="1">
    <location>
        <begin position="188"/>
        <end position="357"/>
    </location>
</feature>
<name>A0A7S2DLB3_9EUKA</name>
<evidence type="ECO:0000313" key="2">
    <source>
        <dbReference type="EMBL" id="CAD9457814.1"/>
    </source>
</evidence>
<sequence length="407" mass="44352">MYVTVVGGGNSTPIFAALAAEAGHTVAILTRRPADWDANDVGFVNDDPGYCGGAPEIRVKIALVTSDPAECIPQSDLIFLAGLPIHHNPEVLKRISPHMDMTRRVFVGSICAYGGFNWVASEALGPGEYSLFGTQLIPWCCGTKEYGRTGAVFGAKRLLRIATEGGADAHGVKPILAKILKMDFLTDTDFIASTLWPNNPSLHPPILYGLFKDWDGKAAYDPASLPTLIYADMRTDSARALVQMDQELTSIVKKLSELYPHNSHLKSDFSMYHCVNENYLEQITCKWDTVSSVLTNRAFGKHKIPYTQVEGGIVPTLKHKFFETDLPFGLCTFVDIARMIGVETPLIDAMIRWNQALIGKEYMTASGAIDGADAGECVLPSTLGLTATTLEYGNRSSSGSQPKKQKK</sequence>
<dbReference type="SUPFAM" id="SSF48179">
    <property type="entry name" value="6-phosphogluconate dehydrogenase C-terminal domain-like"/>
    <property type="match status" value="1"/>
</dbReference>
<dbReference type="SUPFAM" id="SSF51735">
    <property type="entry name" value="NAD(P)-binding Rossmann-fold domains"/>
    <property type="match status" value="1"/>
</dbReference>
<protein>
    <recommendedName>
        <fullName evidence="1">Opine dehydrogenase domain-containing protein</fullName>
    </recommendedName>
</protein>
<evidence type="ECO:0000259" key="1">
    <source>
        <dbReference type="Pfam" id="PF02317"/>
    </source>
</evidence>
<organism evidence="2">
    <name type="scientific">Haptolina brevifila</name>
    <dbReference type="NCBI Taxonomy" id="156173"/>
    <lineage>
        <taxon>Eukaryota</taxon>
        <taxon>Haptista</taxon>
        <taxon>Haptophyta</taxon>
        <taxon>Prymnesiophyceae</taxon>
        <taxon>Prymnesiales</taxon>
        <taxon>Prymnesiaceae</taxon>
        <taxon>Haptolina</taxon>
    </lineage>
</organism>
<dbReference type="AlphaFoldDB" id="A0A7S2DLB3"/>
<dbReference type="Gene3D" id="1.10.1040.10">
    <property type="entry name" value="N-(1-d-carboxylethyl)-l-norvaline Dehydrogenase, domain 2"/>
    <property type="match status" value="1"/>
</dbReference>
<gene>
    <name evidence="2" type="ORF">CBRE1094_LOCUS18487</name>
</gene>
<dbReference type="PANTHER" id="PTHR38015:SF1">
    <property type="entry name" value="OPINE DEHYDROGENASE DOMAIN-CONTAINING PROTEIN"/>
    <property type="match status" value="1"/>
</dbReference>
<reference evidence="2" key="1">
    <citation type="submission" date="2021-01" db="EMBL/GenBank/DDBJ databases">
        <authorList>
            <person name="Corre E."/>
            <person name="Pelletier E."/>
            <person name="Niang G."/>
            <person name="Scheremetjew M."/>
            <person name="Finn R."/>
            <person name="Kale V."/>
            <person name="Holt S."/>
            <person name="Cochrane G."/>
            <person name="Meng A."/>
            <person name="Brown T."/>
            <person name="Cohen L."/>
        </authorList>
    </citation>
    <scope>NUCLEOTIDE SEQUENCE</scope>
    <source>
        <strain evidence="2">UTEX LB 985</strain>
    </source>
</reference>
<dbReference type="PANTHER" id="PTHR38015">
    <property type="entry name" value="BLR6086 PROTEIN"/>
    <property type="match status" value="1"/>
</dbReference>
<dbReference type="EMBL" id="HBGU01033850">
    <property type="protein sequence ID" value="CAD9457814.1"/>
    <property type="molecule type" value="Transcribed_RNA"/>
</dbReference>
<dbReference type="InterPro" id="IPR051729">
    <property type="entry name" value="Opine/Lysopine_DH"/>
</dbReference>
<dbReference type="InterPro" id="IPR008927">
    <property type="entry name" value="6-PGluconate_DH-like_C_sf"/>
</dbReference>